<reference evidence="2 3" key="1">
    <citation type="journal article" date="2016" name="Syst. Appl. Microbiol.">
        <title>Pararhizobium polonicum sp. nov. isolated from tumors on stone fruit rootstocks.</title>
        <authorList>
            <person name="Pulawska J."/>
            <person name="Kuzmanovic N."/>
            <person name="Willems A."/>
            <person name="Pothier J.F."/>
        </authorList>
    </citation>
    <scope>NUCLEOTIDE SEQUENCE [LARGE SCALE GENOMIC DNA]</scope>
    <source>
        <strain evidence="2 3">F5.1</strain>
    </source>
</reference>
<dbReference type="RefSeq" id="WP_139093173.1">
    <property type="nucleotide sequence ID" value="NZ_LGLV01000008.1"/>
</dbReference>
<protein>
    <submittedName>
        <fullName evidence="2">Uncharacterized protein</fullName>
    </submittedName>
</protein>
<sequence length="62" mass="7150">MMSLLRHFDRLQTMRDQLEAKLDLDDAGILGGGGMGYRARRALRDRISEISEEIFALEQRAR</sequence>
<gene>
    <name evidence="2" type="ORF">ADU59_14405</name>
</gene>
<keyword evidence="3" id="KW-1185">Reference proteome</keyword>
<accession>A0A1C7P163</accession>
<feature type="coiled-coil region" evidence="1">
    <location>
        <begin position="1"/>
        <end position="60"/>
    </location>
</feature>
<evidence type="ECO:0000256" key="1">
    <source>
        <dbReference type="SAM" id="Coils"/>
    </source>
</evidence>
<dbReference type="AlphaFoldDB" id="A0A1C7P163"/>
<comment type="caution">
    <text evidence="2">The sequence shown here is derived from an EMBL/GenBank/DDBJ whole genome shotgun (WGS) entry which is preliminary data.</text>
</comment>
<dbReference type="EMBL" id="LGLV01000008">
    <property type="protein sequence ID" value="OBZ94979.1"/>
    <property type="molecule type" value="Genomic_DNA"/>
</dbReference>
<dbReference type="STRING" id="1612624.ADU59_14405"/>
<dbReference type="PATRIC" id="fig|1612624.7.peg.4791"/>
<evidence type="ECO:0000313" key="2">
    <source>
        <dbReference type="EMBL" id="OBZ94979.1"/>
    </source>
</evidence>
<dbReference type="Proteomes" id="UP000093111">
    <property type="component" value="Unassembled WGS sequence"/>
</dbReference>
<name>A0A1C7P163_9HYPH</name>
<organism evidence="2 3">
    <name type="scientific">Pararhizobium polonicum</name>
    <dbReference type="NCBI Taxonomy" id="1612624"/>
    <lineage>
        <taxon>Bacteria</taxon>
        <taxon>Pseudomonadati</taxon>
        <taxon>Pseudomonadota</taxon>
        <taxon>Alphaproteobacteria</taxon>
        <taxon>Hyphomicrobiales</taxon>
        <taxon>Rhizobiaceae</taxon>
        <taxon>Rhizobium/Agrobacterium group</taxon>
        <taxon>Pararhizobium</taxon>
    </lineage>
</organism>
<evidence type="ECO:0000313" key="3">
    <source>
        <dbReference type="Proteomes" id="UP000093111"/>
    </source>
</evidence>
<keyword evidence="1" id="KW-0175">Coiled coil</keyword>
<proteinExistence type="predicted"/>